<comment type="caution">
    <text evidence="3">The sequence shown here is derived from an EMBL/GenBank/DDBJ whole genome shotgun (WGS) entry which is preliminary data.</text>
</comment>
<evidence type="ECO:0008006" key="5">
    <source>
        <dbReference type="Google" id="ProtNLM"/>
    </source>
</evidence>
<evidence type="ECO:0000256" key="1">
    <source>
        <dbReference type="ARBA" id="ARBA00022481"/>
    </source>
</evidence>
<dbReference type="Proteomes" id="UP000228920">
    <property type="component" value="Unassembled WGS sequence"/>
</dbReference>
<accession>A0A2M7TJJ0</accession>
<dbReference type="PANTHER" id="PTHR30093">
    <property type="entry name" value="GENERAL SECRETION PATHWAY PROTEIN G"/>
    <property type="match status" value="1"/>
</dbReference>
<dbReference type="EMBL" id="PFNL01000085">
    <property type="protein sequence ID" value="PIZ46700.1"/>
    <property type="molecule type" value="Genomic_DNA"/>
</dbReference>
<dbReference type="PRINTS" id="PR00813">
    <property type="entry name" value="BCTERIALGSPG"/>
</dbReference>
<organism evidence="3 4">
    <name type="scientific">candidate division WWE3 bacterium CG_4_10_14_0_2_um_filter_41_14</name>
    <dbReference type="NCBI Taxonomy" id="1975072"/>
    <lineage>
        <taxon>Bacteria</taxon>
        <taxon>Katanobacteria</taxon>
    </lineage>
</organism>
<evidence type="ECO:0000313" key="3">
    <source>
        <dbReference type="EMBL" id="PIZ46700.1"/>
    </source>
</evidence>
<protein>
    <recommendedName>
        <fullName evidence="5">Type II secretion system protein GspG C-terminal domain-containing protein</fullName>
    </recommendedName>
</protein>
<dbReference type="GO" id="GO:0015628">
    <property type="term" value="P:protein secretion by the type II secretion system"/>
    <property type="evidence" value="ECO:0007669"/>
    <property type="project" value="InterPro"/>
</dbReference>
<keyword evidence="2" id="KW-0472">Membrane</keyword>
<dbReference type="InterPro" id="IPR012902">
    <property type="entry name" value="N_methyl_site"/>
</dbReference>
<keyword evidence="2" id="KW-0812">Transmembrane</keyword>
<dbReference type="NCBIfam" id="TIGR02532">
    <property type="entry name" value="IV_pilin_GFxxxE"/>
    <property type="match status" value="1"/>
</dbReference>
<name>A0A2M7TJJ0_UNCKA</name>
<keyword evidence="2" id="KW-1133">Transmembrane helix</keyword>
<proteinExistence type="predicted"/>
<gene>
    <name evidence="3" type="ORF">COY32_02910</name>
</gene>
<evidence type="ECO:0000256" key="2">
    <source>
        <dbReference type="SAM" id="Phobius"/>
    </source>
</evidence>
<dbReference type="GO" id="GO:0015627">
    <property type="term" value="C:type II protein secretion system complex"/>
    <property type="evidence" value="ECO:0007669"/>
    <property type="project" value="InterPro"/>
</dbReference>
<dbReference type="SUPFAM" id="SSF54523">
    <property type="entry name" value="Pili subunits"/>
    <property type="match status" value="1"/>
</dbReference>
<dbReference type="InterPro" id="IPR000983">
    <property type="entry name" value="Bac_GSPG_pilin"/>
</dbReference>
<dbReference type="PROSITE" id="PS00409">
    <property type="entry name" value="PROKAR_NTER_METHYL"/>
    <property type="match status" value="1"/>
</dbReference>
<keyword evidence="1" id="KW-0488">Methylation</keyword>
<dbReference type="InterPro" id="IPR045584">
    <property type="entry name" value="Pilin-like"/>
</dbReference>
<dbReference type="AlphaFoldDB" id="A0A2M7TJJ0"/>
<dbReference type="Gene3D" id="3.30.700.10">
    <property type="entry name" value="Glycoprotein, Type 4 Pilin"/>
    <property type="match status" value="1"/>
</dbReference>
<feature type="transmembrane region" description="Helical" evidence="2">
    <location>
        <begin position="7"/>
        <end position="32"/>
    </location>
</feature>
<sequence>MRRGFTLIELLVVIVIIGLLAGIGIASFGGALNKSKTGVAISTATEMKQAVKRYYLDNGFYPPDVGRGMDPGFMQALPTNPDTGVAISPLPPCAHCPANWNTTITSTWGGPYLDSYPNTPYGGEYDYNYWPPRAAGPYDRYGCLVDFGVYVGIQGDAANANTIPPSEEQKLIDADWDADHCINGESQMLLVPL</sequence>
<reference evidence="4" key="1">
    <citation type="submission" date="2017-09" db="EMBL/GenBank/DDBJ databases">
        <title>Depth-based differentiation of microbial function through sediment-hosted aquifers and enrichment of novel symbionts in the deep terrestrial subsurface.</title>
        <authorList>
            <person name="Probst A.J."/>
            <person name="Ladd B."/>
            <person name="Jarett J.K."/>
            <person name="Geller-Mcgrath D.E."/>
            <person name="Sieber C.M.K."/>
            <person name="Emerson J.B."/>
            <person name="Anantharaman K."/>
            <person name="Thomas B.C."/>
            <person name="Malmstrom R."/>
            <person name="Stieglmeier M."/>
            <person name="Klingl A."/>
            <person name="Woyke T."/>
            <person name="Ryan C.M."/>
            <person name="Banfield J.F."/>
        </authorList>
    </citation>
    <scope>NUCLEOTIDE SEQUENCE [LARGE SCALE GENOMIC DNA]</scope>
</reference>
<dbReference type="Pfam" id="PF07963">
    <property type="entry name" value="N_methyl"/>
    <property type="match status" value="1"/>
</dbReference>
<evidence type="ECO:0000313" key="4">
    <source>
        <dbReference type="Proteomes" id="UP000228920"/>
    </source>
</evidence>